<protein>
    <submittedName>
        <fullName evidence="1">Uncharacterized protein</fullName>
    </submittedName>
</protein>
<evidence type="ECO:0000313" key="1">
    <source>
        <dbReference type="EMBL" id="CAG7722605.1"/>
    </source>
</evidence>
<organism evidence="1 2">
    <name type="scientific">Allacma fusca</name>
    <dbReference type="NCBI Taxonomy" id="39272"/>
    <lineage>
        <taxon>Eukaryota</taxon>
        <taxon>Metazoa</taxon>
        <taxon>Ecdysozoa</taxon>
        <taxon>Arthropoda</taxon>
        <taxon>Hexapoda</taxon>
        <taxon>Collembola</taxon>
        <taxon>Symphypleona</taxon>
        <taxon>Sminthuridae</taxon>
        <taxon>Allacma</taxon>
    </lineage>
</organism>
<dbReference type="Proteomes" id="UP000708208">
    <property type="component" value="Unassembled WGS sequence"/>
</dbReference>
<comment type="caution">
    <text evidence="1">The sequence shown here is derived from an EMBL/GenBank/DDBJ whole genome shotgun (WGS) entry which is preliminary data.</text>
</comment>
<sequence length="64" mass="7211">MSLDQLLFRAEQIKSECDPILKNRDTLKLIKKLSLNFQIKNGSEDVSIPVAPLVKDQLTIVSSK</sequence>
<accession>A0A8J2K929</accession>
<evidence type="ECO:0000313" key="2">
    <source>
        <dbReference type="Proteomes" id="UP000708208"/>
    </source>
</evidence>
<proteinExistence type="predicted"/>
<dbReference type="EMBL" id="CAJVCH010090819">
    <property type="protein sequence ID" value="CAG7722605.1"/>
    <property type="molecule type" value="Genomic_DNA"/>
</dbReference>
<gene>
    <name evidence="1" type="ORF">AFUS01_LOCUS11734</name>
</gene>
<keyword evidence="2" id="KW-1185">Reference proteome</keyword>
<reference evidence="1" key="1">
    <citation type="submission" date="2021-06" db="EMBL/GenBank/DDBJ databases">
        <authorList>
            <person name="Hodson N. C."/>
            <person name="Mongue J. A."/>
            <person name="Jaron S. K."/>
        </authorList>
    </citation>
    <scope>NUCLEOTIDE SEQUENCE</scope>
</reference>
<dbReference type="AlphaFoldDB" id="A0A8J2K929"/>
<name>A0A8J2K929_9HEXA</name>